<organism evidence="2 3">
    <name type="scientific">Atta colombica</name>
    <dbReference type="NCBI Taxonomy" id="520822"/>
    <lineage>
        <taxon>Eukaryota</taxon>
        <taxon>Metazoa</taxon>
        <taxon>Ecdysozoa</taxon>
        <taxon>Arthropoda</taxon>
        <taxon>Hexapoda</taxon>
        <taxon>Insecta</taxon>
        <taxon>Pterygota</taxon>
        <taxon>Neoptera</taxon>
        <taxon>Endopterygota</taxon>
        <taxon>Hymenoptera</taxon>
        <taxon>Apocrita</taxon>
        <taxon>Aculeata</taxon>
        <taxon>Formicoidea</taxon>
        <taxon>Formicidae</taxon>
        <taxon>Myrmicinae</taxon>
        <taxon>Atta</taxon>
    </lineage>
</organism>
<feature type="region of interest" description="Disordered" evidence="1">
    <location>
        <begin position="24"/>
        <end position="74"/>
    </location>
</feature>
<dbReference type="AlphaFoldDB" id="A0A151I2W0"/>
<proteinExistence type="predicted"/>
<dbReference type="EMBL" id="KQ976508">
    <property type="protein sequence ID" value="KYM82763.1"/>
    <property type="molecule type" value="Genomic_DNA"/>
</dbReference>
<sequence length="198" mass="22259">MQSLITDGWILIVNTVATAYNPKTHSRQSGAALRPPSSSSYSVGPRYANTDEVMGTHRSNKHAHPPFEMKESKRETKYLRRNAKDEIISVYWRDHEFADDLKAMYKRVESSSHPVIHAKLHPGNRSVCPPATRSTLSPFALSTIVKNQDRSDHPPQALRVIIVVWYGMVYAAPWVSLYLPARNVEGHLIPGMGVHVHA</sequence>
<protein>
    <submittedName>
        <fullName evidence="2">Uncharacterized protein</fullName>
    </submittedName>
</protein>
<dbReference type="Proteomes" id="UP000078540">
    <property type="component" value="Unassembled WGS sequence"/>
</dbReference>
<reference evidence="2 3" key="1">
    <citation type="submission" date="2015-09" db="EMBL/GenBank/DDBJ databases">
        <title>Atta colombica WGS genome.</title>
        <authorList>
            <person name="Nygaard S."/>
            <person name="Hu H."/>
            <person name="Boomsma J."/>
            <person name="Zhang G."/>
        </authorList>
    </citation>
    <scope>NUCLEOTIDE SEQUENCE [LARGE SCALE GENOMIC DNA]</scope>
    <source>
        <strain evidence="2">Treedump-2</strain>
        <tissue evidence="2">Whole body</tissue>
    </source>
</reference>
<feature type="compositionally biased region" description="Basic and acidic residues" evidence="1">
    <location>
        <begin position="65"/>
        <end position="74"/>
    </location>
</feature>
<evidence type="ECO:0000313" key="2">
    <source>
        <dbReference type="EMBL" id="KYM82763.1"/>
    </source>
</evidence>
<gene>
    <name evidence="2" type="ORF">ALC53_06768</name>
</gene>
<name>A0A151I2W0_9HYME</name>
<keyword evidence="3" id="KW-1185">Reference proteome</keyword>
<evidence type="ECO:0000313" key="3">
    <source>
        <dbReference type="Proteomes" id="UP000078540"/>
    </source>
</evidence>
<evidence type="ECO:0000256" key="1">
    <source>
        <dbReference type="SAM" id="MobiDB-lite"/>
    </source>
</evidence>
<accession>A0A151I2W0</accession>